<keyword evidence="1" id="KW-0732">Signal</keyword>
<feature type="signal peptide" evidence="1">
    <location>
        <begin position="1"/>
        <end position="18"/>
    </location>
</feature>
<evidence type="ECO:0000313" key="2">
    <source>
        <dbReference type="EMBL" id="JAA64596.1"/>
    </source>
</evidence>
<reference evidence="2" key="1">
    <citation type="submission" date="2012-11" db="EMBL/GenBank/DDBJ databases">
        <authorList>
            <person name="Lucero-Rivera Y.E."/>
            <person name="Tovar-Ramirez D."/>
        </authorList>
    </citation>
    <scope>NUCLEOTIDE SEQUENCE</scope>
    <source>
        <tissue evidence="2">Salivary gland</tissue>
    </source>
</reference>
<evidence type="ECO:0000256" key="1">
    <source>
        <dbReference type="SAM" id="SignalP"/>
    </source>
</evidence>
<evidence type="ECO:0008006" key="3">
    <source>
        <dbReference type="Google" id="ProtNLM"/>
    </source>
</evidence>
<organism evidence="2">
    <name type="scientific">Rhipicephalus pulchellus</name>
    <name type="common">Yellow backed tick</name>
    <name type="synonym">Dermacentor pulchellus</name>
    <dbReference type="NCBI Taxonomy" id="72859"/>
    <lineage>
        <taxon>Eukaryota</taxon>
        <taxon>Metazoa</taxon>
        <taxon>Ecdysozoa</taxon>
        <taxon>Arthropoda</taxon>
        <taxon>Chelicerata</taxon>
        <taxon>Arachnida</taxon>
        <taxon>Acari</taxon>
        <taxon>Parasitiformes</taxon>
        <taxon>Ixodida</taxon>
        <taxon>Ixodoidea</taxon>
        <taxon>Ixodidae</taxon>
        <taxon>Rhipicephalinae</taxon>
        <taxon>Rhipicephalus</taxon>
        <taxon>Rhipicephalus</taxon>
    </lineage>
</organism>
<accession>L7MK72</accession>
<name>L7MK72_RHIPC</name>
<dbReference type="AlphaFoldDB" id="L7MK72"/>
<protein>
    <recommendedName>
        <fullName evidence="3">Secreted peptide</fullName>
    </recommendedName>
</protein>
<sequence>MWTRVFVCVYLCARVCMYVRESISECLRVRVNLFSRISVCTCVRVDECLRVIARLCVRVRAVAYQLIREWGGQAFLTPSS</sequence>
<dbReference type="EMBL" id="GACK01000438">
    <property type="protein sequence ID" value="JAA64596.1"/>
    <property type="molecule type" value="mRNA"/>
</dbReference>
<feature type="non-terminal residue" evidence="2">
    <location>
        <position position="80"/>
    </location>
</feature>
<feature type="chain" id="PRO_5003981836" description="Secreted peptide" evidence="1">
    <location>
        <begin position="19"/>
        <end position="80"/>
    </location>
</feature>
<reference evidence="2" key="2">
    <citation type="journal article" date="2015" name="J. Proteomics">
        <title>Sexual differences in the sialomes of the zebra tick, Rhipicephalus pulchellus.</title>
        <authorList>
            <person name="Tan A.W."/>
            <person name="Francischetti I.M."/>
            <person name="Slovak M."/>
            <person name="Kini R.M."/>
            <person name="Ribeiro J.M."/>
        </authorList>
    </citation>
    <scope>NUCLEOTIDE SEQUENCE</scope>
    <source>
        <tissue evidence="2">Salivary gland</tissue>
    </source>
</reference>
<proteinExistence type="evidence at transcript level"/>